<dbReference type="SUPFAM" id="SSF159871">
    <property type="entry name" value="YdgH-like"/>
    <property type="match status" value="1"/>
</dbReference>
<dbReference type="EMBL" id="CP064820">
    <property type="protein sequence ID" value="QPG07685.1"/>
    <property type="molecule type" value="Genomic_DNA"/>
</dbReference>
<dbReference type="PANTHER" id="PTHR34156:SF9">
    <property type="entry name" value="SECRETED PROTEIN"/>
    <property type="match status" value="1"/>
</dbReference>
<reference evidence="4 5" key="1">
    <citation type="submission" date="2020-11" db="EMBL/GenBank/DDBJ databases">
        <title>Whole Genome sequence of MDR strain of Klebsiella pneumoniae K219 isolated from sputum.</title>
        <authorList>
            <person name="Aditi B.P."/>
            <person name="Mahalakshmi K."/>
            <person name="Naveen Kumar V."/>
        </authorList>
    </citation>
    <scope>NUCLEOTIDE SEQUENCE [LARGE SCALE GENOMIC DNA]</scope>
    <source>
        <strain evidence="4 5">K219</strain>
    </source>
</reference>
<feature type="domain" description="YdgH/BhsA/McbA-like" evidence="3">
    <location>
        <begin position="35"/>
        <end position="92"/>
    </location>
</feature>
<name>A0A7S9HEW6_KLEPN</name>
<keyword evidence="1 2" id="KW-0732">Signal</keyword>
<evidence type="ECO:0000259" key="3">
    <source>
        <dbReference type="Pfam" id="PF07338"/>
    </source>
</evidence>
<accession>A0A7S9HEW6</accession>
<dbReference type="InterPro" id="IPR025543">
    <property type="entry name" value="Dodecin-like"/>
</dbReference>
<dbReference type="PANTHER" id="PTHR34156">
    <property type="entry name" value="OUTER MEMBRANE PROTEIN-RELATED-RELATED"/>
    <property type="match status" value="1"/>
</dbReference>
<dbReference type="Gene3D" id="3.30.1660.10">
    <property type="entry name" value="Flavin-binding protein dodecin"/>
    <property type="match status" value="1"/>
</dbReference>
<evidence type="ECO:0000313" key="5">
    <source>
        <dbReference type="Proteomes" id="UP000594592"/>
    </source>
</evidence>
<proteinExistence type="predicted"/>
<dbReference type="Pfam" id="PF07338">
    <property type="entry name" value="YdgH_BhsA-like"/>
    <property type="match status" value="1"/>
</dbReference>
<evidence type="ECO:0000256" key="1">
    <source>
        <dbReference type="ARBA" id="ARBA00022729"/>
    </source>
</evidence>
<sequence>MQDEKVIVALALSAVAFGASAAQLITKEEVKHFKLTKVGPISVGPSGGEFSSPSDLHDQLSKLADEKGGKYYVITAAREHGPNFEATAEVYK</sequence>
<protein>
    <submittedName>
        <fullName evidence="4">DUF1471 domain-containing protein</fullName>
    </submittedName>
</protein>
<dbReference type="InterPro" id="IPR051096">
    <property type="entry name" value="BhsA/McbA_stress_biofilm_assoc"/>
</dbReference>
<dbReference type="InterPro" id="IPR010854">
    <property type="entry name" value="YdgH/BhsA/McbA-like_dom"/>
</dbReference>
<dbReference type="Proteomes" id="UP000594592">
    <property type="component" value="Chromosome"/>
</dbReference>
<dbReference type="AlphaFoldDB" id="A0A7S9HEW6"/>
<evidence type="ECO:0000256" key="2">
    <source>
        <dbReference type="SAM" id="SignalP"/>
    </source>
</evidence>
<feature type="signal peptide" evidence="2">
    <location>
        <begin position="1"/>
        <end position="21"/>
    </location>
</feature>
<evidence type="ECO:0000313" key="4">
    <source>
        <dbReference type="EMBL" id="QPG07685.1"/>
    </source>
</evidence>
<dbReference type="InterPro" id="IPR036275">
    <property type="entry name" value="YdgH-like_sf"/>
</dbReference>
<organism evidence="4 5">
    <name type="scientific">Klebsiella pneumoniae subsp. pneumoniae</name>
    <dbReference type="NCBI Taxonomy" id="72407"/>
    <lineage>
        <taxon>Bacteria</taxon>
        <taxon>Pseudomonadati</taxon>
        <taxon>Pseudomonadota</taxon>
        <taxon>Gammaproteobacteria</taxon>
        <taxon>Enterobacterales</taxon>
        <taxon>Enterobacteriaceae</taxon>
        <taxon>Klebsiella/Raoultella group</taxon>
        <taxon>Klebsiella</taxon>
        <taxon>Klebsiella pneumoniae complex</taxon>
    </lineage>
</organism>
<feature type="chain" id="PRO_5031238215" evidence="2">
    <location>
        <begin position="22"/>
        <end position="92"/>
    </location>
</feature>
<gene>
    <name evidence="4" type="ORF">IUJ34_06265</name>
</gene>